<dbReference type="EMBL" id="LVHI01000005">
    <property type="protein sequence ID" value="OAK56293.1"/>
    <property type="molecule type" value="Genomic_DNA"/>
</dbReference>
<feature type="compositionally biased region" description="Polar residues" evidence="1">
    <location>
        <begin position="1"/>
        <end position="11"/>
    </location>
</feature>
<keyword evidence="3" id="KW-1185">Reference proteome</keyword>
<proteinExistence type="predicted"/>
<feature type="region of interest" description="Disordered" evidence="1">
    <location>
        <begin position="1"/>
        <end position="26"/>
    </location>
</feature>
<dbReference type="AlphaFoldDB" id="A0A177YLA8"/>
<dbReference type="RefSeq" id="WP_068422647.1">
    <property type="nucleotide sequence ID" value="NZ_LVHI01000005.1"/>
</dbReference>
<gene>
    <name evidence="2" type="ORF">A3K89_17390</name>
</gene>
<feature type="compositionally biased region" description="Basic and acidic residues" evidence="1">
    <location>
        <begin position="13"/>
        <end position="24"/>
    </location>
</feature>
<dbReference type="Proteomes" id="UP000077519">
    <property type="component" value="Unassembled WGS sequence"/>
</dbReference>
<sequence length="84" mass="9065">MTDSSDVTTAEHSVGDKVEVRRPGGEVARGTVVDDFGASQIADADLGRTWAPPHRWAIALDDGRLVFADDYDVDTANAERKPHS</sequence>
<evidence type="ECO:0000313" key="2">
    <source>
        <dbReference type="EMBL" id="OAK56293.1"/>
    </source>
</evidence>
<protein>
    <submittedName>
        <fullName evidence="2">Uncharacterized protein</fullName>
    </submittedName>
</protein>
<comment type="caution">
    <text evidence="2">The sequence shown here is derived from an EMBL/GenBank/DDBJ whole genome shotgun (WGS) entry which is preliminary data.</text>
</comment>
<evidence type="ECO:0000313" key="3">
    <source>
        <dbReference type="Proteomes" id="UP000077519"/>
    </source>
</evidence>
<evidence type="ECO:0000256" key="1">
    <source>
        <dbReference type="SAM" id="MobiDB-lite"/>
    </source>
</evidence>
<accession>A0A177YLA8</accession>
<organism evidence="2 3">
    <name type="scientific">Rhodococcoides kyotonense</name>
    <dbReference type="NCBI Taxonomy" id="398843"/>
    <lineage>
        <taxon>Bacteria</taxon>
        <taxon>Bacillati</taxon>
        <taxon>Actinomycetota</taxon>
        <taxon>Actinomycetes</taxon>
        <taxon>Mycobacteriales</taxon>
        <taxon>Nocardiaceae</taxon>
        <taxon>Rhodococcoides</taxon>
    </lineage>
</organism>
<reference evidence="2 3" key="1">
    <citation type="submission" date="2016-03" db="EMBL/GenBank/DDBJ databases">
        <title>Genome sequence of Rhodococcus kyotonensis KB10.</title>
        <authorList>
            <person name="Jeong H."/>
            <person name="Hong C.E."/>
            <person name="Jo S.H."/>
            <person name="Park J.M."/>
        </authorList>
    </citation>
    <scope>NUCLEOTIDE SEQUENCE [LARGE SCALE GENOMIC DNA]</scope>
    <source>
        <strain evidence="2 3">KB10</strain>
    </source>
</reference>
<name>A0A177YLA8_9NOCA</name>